<comment type="caution">
    <text evidence="1">The sequence shown here is derived from an EMBL/GenBank/DDBJ whole genome shotgun (WGS) entry which is preliminary data.</text>
</comment>
<dbReference type="EMBL" id="LCDB01000009">
    <property type="protein sequence ID" value="KKS44391.1"/>
    <property type="molecule type" value="Genomic_DNA"/>
</dbReference>
<evidence type="ECO:0000313" key="1">
    <source>
        <dbReference type="EMBL" id="KKS44391.1"/>
    </source>
</evidence>
<dbReference type="AlphaFoldDB" id="A0A0G1BDF0"/>
<protein>
    <submittedName>
        <fullName evidence="1">Uncharacterized protein</fullName>
    </submittedName>
</protein>
<name>A0A0G1BDF0_9BACT</name>
<proteinExistence type="predicted"/>
<sequence>MKIVWALISSTTIAFGLAFSGVNPLGAAFLGISVVSFLASIDLIVNS</sequence>
<dbReference type="Proteomes" id="UP000033986">
    <property type="component" value="Unassembled WGS sequence"/>
</dbReference>
<gene>
    <name evidence="1" type="ORF">UV07_C0009G0050</name>
</gene>
<accession>A0A0G1BDF0</accession>
<reference evidence="1 2" key="1">
    <citation type="journal article" date="2015" name="Nature">
        <title>rRNA introns, odd ribosomes, and small enigmatic genomes across a large radiation of phyla.</title>
        <authorList>
            <person name="Brown C.T."/>
            <person name="Hug L.A."/>
            <person name="Thomas B.C."/>
            <person name="Sharon I."/>
            <person name="Castelle C.J."/>
            <person name="Singh A."/>
            <person name="Wilkins M.J."/>
            <person name="Williams K.H."/>
            <person name="Banfield J.F."/>
        </authorList>
    </citation>
    <scope>NUCLEOTIDE SEQUENCE [LARGE SCALE GENOMIC DNA]</scope>
</reference>
<evidence type="ECO:0000313" key="2">
    <source>
        <dbReference type="Proteomes" id="UP000033986"/>
    </source>
</evidence>
<organism evidence="1 2">
    <name type="scientific">Candidatus Azambacteria bacterium GW2011_GWB1_42_17</name>
    <dbReference type="NCBI Taxonomy" id="1618615"/>
    <lineage>
        <taxon>Bacteria</taxon>
        <taxon>Candidatus Azamiibacteriota</taxon>
    </lineage>
</organism>